<keyword evidence="5 8" id="KW-1133">Transmembrane helix</keyword>
<reference evidence="9 10" key="1">
    <citation type="submission" date="2023-03" db="EMBL/GenBank/DDBJ databases">
        <title>Roseibium porphyridii sp. nov. and Roseibium rhodosorbium sp. nov. isolated from marine algae, Porphyridium cruentum and Rhodosorus marinus, respectively.</title>
        <authorList>
            <person name="Lee M.W."/>
            <person name="Choi B.J."/>
            <person name="Lee J.K."/>
            <person name="Choi D.G."/>
            <person name="Baek J.H."/>
            <person name="Bayburt H."/>
            <person name="Kim J.M."/>
            <person name="Han D.M."/>
            <person name="Kim K.H."/>
            <person name="Jeon C.O."/>
        </authorList>
    </citation>
    <scope>NUCLEOTIDE SEQUENCE [LARGE SCALE GENOMIC DNA]</scope>
    <source>
        <strain evidence="9 10">KMA01</strain>
    </source>
</reference>
<dbReference type="InterPro" id="IPR003400">
    <property type="entry name" value="ExbD"/>
</dbReference>
<feature type="transmembrane region" description="Helical" evidence="8">
    <location>
        <begin position="12"/>
        <end position="31"/>
    </location>
</feature>
<comment type="similarity">
    <text evidence="2 7">Belongs to the ExbD/TolR family.</text>
</comment>
<keyword evidence="6 8" id="KW-0472">Membrane</keyword>
<dbReference type="Pfam" id="PF02472">
    <property type="entry name" value="ExbD"/>
    <property type="match status" value="1"/>
</dbReference>
<evidence type="ECO:0000256" key="5">
    <source>
        <dbReference type="ARBA" id="ARBA00022989"/>
    </source>
</evidence>
<evidence type="ECO:0000313" key="10">
    <source>
        <dbReference type="Proteomes" id="UP001209803"/>
    </source>
</evidence>
<dbReference type="PANTHER" id="PTHR30558">
    <property type="entry name" value="EXBD MEMBRANE COMPONENT OF PMF-DRIVEN MACROMOLECULE IMPORT SYSTEM"/>
    <property type="match status" value="1"/>
</dbReference>
<evidence type="ECO:0000256" key="4">
    <source>
        <dbReference type="ARBA" id="ARBA00022692"/>
    </source>
</evidence>
<protein>
    <submittedName>
        <fullName evidence="9">Biopolymer transporter ExbD</fullName>
    </submittedName>
</protein>
<evidence type="ECO:0000256" key="2">
    <source>
        <dbReference type="ARBA" id="ARBA00005811"/>
    </source>
</evidence>
<evidence type="ECO:0000256" key="6">
    <source>
        <dbReference type="ARBA" id="ARBA00023136"/>
    </source>
</evidence>
<proteinExistence type="inferred from homology"/>
<sequence length="128" mass="14058">MHLDRPVRKQNPISLTPLVDVIFLLLLFFMLSSTFTSFAQVKIGNPAGSGGRGAVPQAMLVLDQARLMLNGREIAQTDLYAKAQALQTREIDRLLVLVRGETTTQQLMTVMDQLSNIHGLTIIVAGPE</sequence>
<keyword evidence="4 7" id="KW-0812">Transmembrane</keyword>
<dbReference type="PANTHER" id="PTHR30558:SF3">
    <property type="entry name" value="BIOPOLYMER TRANSPORT PROTEIN EXBD-RELATED"/>
    <property type="match status" value="1"/>
</dbReference>
<dbReference type="RefSeq" id="WP_152500166.1">
    <property type="nucleotide sequence ID" value="NZ_CP120863.1"/>
</dbReference>
<evidence type="ECO:0000313" key="9">
    <source>
        <dbReference type="EMBL" id="WFE91006.1"/>
    </source>
</evidence>
<accession>A0ABY8F6L6</accession>
<dbReference type="EMBL" id="CP120863">
    <property type="protein sequence ID" value="WFE91006.1"/>
    <property type="molecule type" value="Genomic_DNA"/>
</dbReference>
<evidence type="ECO:0000256" key="3">
    <source>
        <dbReference type="ARBA" id="ARBA00022475"/>
    </source>
</evidence>
<evidence type="ECO:0000256" key="8">
    <source>
        <dbReference type="SAM" id="Phobius"/>
    </source>
</evidence>
<keyword evidence="3" id="KW-1003">Cell membrane</keyword>
<keyword evidence="10" id="KW-1185">Reference proteome</keyword>
<name>A0ABY8F6L6_9HYPH</name>
<evidence type="ECO:0000256" key="1">
    <source>
        <dbReference type="ARBA" id="ARBA00004162"/>
    </source>
</evidence>
<gene>
    <name evidence="9" type="ORF">K1718_06555</name>
</gene>
<keyword evidence="7" id="KW-0653">Protein transport</keyword>
<comment type="subcellular location">
    <subcellularLocation>
        <location evidence="1">Cell membrane</location>
        <topology evidence="1">Single-pass membrane protein</topology>
    </subcellularLocation>
    <subcellularLocation>
        <location evidence="7">Cell membrane</location>
        <topology evidence="7">Single-pass type II membrane protein</topology>
    </subcellularLocation>
</comment>
<dbReference type="Proteomes" id="UP001209803">
    <property type="component" value="Chromosome"/>
</dbReference>
<organism evidence="9 10">
    <name type="scientific">Roseibium porphyridii</name>
    <dbReference type="NCBI Taxonomy" id="2866279"/>
    <lineage>
        <taxon>Bacteria</taxon>
        <taxon>Pseudomonadati</taxon>
        <taxon>Pseudomonadota</taxon>
        <taxon>Alphaproteobacteria</taxon>
        <taxon>Hyphomicrobiales</taxon>
        <taxon>Stappiaceae</taxon>
        <taxon>Roseibium</taxon>
    </lineage>
</organism>
<evidence type="ECO:0000256" key="7">
    <source>
        <dbReference type="RuleBase" id="RU003879"/>
    </source>
</evidence>
<keyword evidence="7" id="KW-0813">Transport</keyword>